<evidence type="ECO:0000259" key="1">
    <source>
        <dbReference type="PROSITE" id="PS50853"/>
    </source>
</evidence>
<dbReference type="Gene3D" id="2.60.40.380">
    <property type="entry name" value="Purple acid phosphatase-like, N-terminal"/>
    <property type="match status" value="1"/>
</dbReference>
<dbReference type="SUPFAM" id="SSF117281">
    <property type="entry name" value="Kelch motif"/>
    <property type="match status" value="3"/>
</dbReference>
<dbReference type="Gene3D" id="2.60.40.10">
    <property type="entry name" value="Immunoglobulins"/>
    <property type="match status" value="2"/>
</dbReference>
<name>A0A1F7KA03_9BACT</name>
<dbReference type="Gene3D" id="2.120.10.80">
    <property type="entry name" value="Kelch-type beta propeller"/>
    <property type="match status" value="6"/>
</dbReference>
<dbReference type="SMART" id="SM00060">
    <property type="entry name" value="FN3"/>
    <property type="match status" value="6"/>
</dbReference>
<feature type="domain" description="Fibronectin type-III" evidence="1">
    <location>
        <begin position="1977"/>
        <end position="2068"/>
    </location>
</feature>
<dbReference type="InterPro" id="IPR015915">
    <property type="entry name" value="Kelch-typ_b-propeller"/>
</dbReference>
<protein>
    <recommendedName>
        <fullName evidence="1">Fibronectin type-III domain-containing protein</fullName>
    </recommendedName>
</protein>
<feature type="domain" description="Fibronectin type-III" evidence="1">
    <location>
        <begin position="2070"/>
        <end position="2160"/>
    </location>
</feature>
<organism evidence="2 3">
    <name type="scientific">Candidatus Roizmanbacteria bacterium RIFOXYA1_FULL_41_12</name>
    <dbReference type="NCBI Taxonomy" id="1802082"/>
    <lineage>
        <taxon>Bacteria</taxon>
        <taxon>Candidatus Roizmaniibacteriota</taxon>
    </lineage>
</organism>
<reference evidence="2 3" key="1">
    <citation type="journal article" date="2016" name="Nat. Commun.">
        <title>Thousands of microbial genomes shed light on interconnected biogeochemical processes in an aquifer system.</title>
        <authorList>
            <person name="Anantharaman K."/>
            <person name="Brown C.T."/>
            <person name="Hug L.A."/>
            <person name="Sharon I."/>
            <person name="Castelle C.J."/>
            <person name="Probst A.J."/>
            <person name="Thomas B.C."/>
            <person name="Singh A."/>
            <person name="Wilkins M.J."/>
            <person name="Karaoz U."/>
            <person name="Brodie E.L."/>
            <person name="Williams K.H."/>
            <person name="Hubbard S.S."/>
            <person name="Banfield J.F."/>
        </authorList>
    </citation>
    <scope>NUCLEOTIDE SEQUENCE [LARGE SCALE GENOMIC DNA]</scope>
</reference>
<feature type="domain" description="Fibronectin type-III" evidence="1">
    <location>
        <begin position="1865"/>
        <end position="1971"/>
    </location>
</feature>
<proteinExistence type="predicted"/>
<dbReference type="GO" id="GO:0003993">
    <property type="term" value="F:acid phosphatase activity"/>
    <property type="evidence" value="ECO:0007669"/>
    <property type="project" value="InterPro"/>
</dbReference>
<dbReference type="SUPFAM" id="SSF50965">
    <property type="entry name" value="Galactose oxidase, central domain"/>
    <property type="match status" value="2"/>
</dbReference>
<dbReference type="InterPro" id="IPR036116">
    <property type="entry name" value="FN3_sf"/>
</dbReference>
<gene>
    <name evidence="2" type="ORF">A2209_01325</name>
</gene>
<dbReference type="Pfam" id="PF16656">
    <property type="entry name" value="Pur_ac_phosph_N"/>
    <property type="match status" value="1"/>
</dbReference>
<comment type="caution">
    <text evidence="2">The sequence shown here is derived from an EMBL/GenBank/DDBJ whole genome shotgun (WGS) entry which is preliminary data.</text>
</comment>
<dbReference type="SUPFAM" id="SSF49363">
    <property type="entry name" value="Purple acid phosphatase, N-terminal domain"/>
    <property type="match status" value="1"/>
</dbReference>
<sequence length="2383" mass="262067">MNSRQINRVAILLMAMIITVIMPYSVQATTSTLTAKTDFETGTFTNTEAASKEGEIKLKSAGSWGARSWKTPKIPLTNQTGVVSDGNYVYILAGFDRYFARYLPNEDRWQELASAPHGAYNGTSLTIMGNYIYAIYGGYQNEFSRYSIINNSWEDLADLPDLILDGASIVSDGTYIYATKGGWTQDFWRYDPSTNTWLTTLSYPPGALQQGSDMVYQDGSLYVPRGYYQDFYKYNIASNTWSSLTSVPADFYPMYGNHNIDINGDYIYFMRDYASTTGFYRYQISTNTWESLVTLPQATAYVGNVYNAADGYLYVFRGSGLYDFWKYDIANNEFLGEIDLPIAPGSGADLVYDNGYVYYHRGHNANGFYRYSTSSKTWETLTSSTVNFNNDTKAELANGTIYFYLGNSTAAFYSYNIAGNSWAQLADAPSNAYYGGALVYPGSGDFLYGTRGSMTTSFWRYSISGNSWSDVAVADLPDNAEAGFGSRLISDGTDLYYTSGYGTSEILKYSITGNTWTKLNNLPFAPYWGTDISYYNGKIYAQAGYYKGDLWEYSIANNSWRYLLPMATYGPTEIGPWNGGSLVNDGSGNFYSIYGMDVLRMQTFSVSANNYQTSGTWTSAVLDLTHVDSWTSLTTSMATPGDADLVFQTRSSSDQITWTDWETVSGGAISSTPNQYLQIKAAFTSSSDNSQTPVLYSVTVDYTGDANPPSNPSSLTALSSQVGGSTLISGNSYGHAHPYFTWSGALDAETEVSGYYVYFGSSNTADPETEGSYQISTNYMVTTPMANGTYYLIIQTKDSLGNVSAAETLFTYVYQGVSPPQTLTQTLTEDFSQGTLDNVSTSSDQIKLSSKSSFWENERLMYSPAGVYLGSEFAYIASSNKLYLLRGYNTTTFYEYDLTTDVWTTKAVTPSAAYYGSDLAEGPAGYLYALKGLNTSGFWRYDIANDTWSDAAATDFPQSTSYGATLISTGDRYIYALRGNGDDAFYRYDTLTDLWEQKANIDFGATSVQINNLVQAGADLAYDGADTIYAIQGNSRTGFSAYSITSDQWLVLPNAPFIESSGARIEYDSTTNAVYYFPGNNKTFFYKYSIDNQTWSELTEVPGPISYGSTMKNVNGELYVMRGGGAQTLYKYNIAKASWQTPQVGLFGGWYRGSDSRTFNYGADIIKGNGNYFYFTRGNFDNTFFRYNETTAEVVQMADAPSSFYYGTELVYDSVNNQIYATSNYYDRKFYKYDIATDIWSEITTDPPPYDPYVGSAMVFDGAQYIYWLRGNANTFYRYNLQGEAASRWELLTNAPSTMSYGADLVYRNGYIYAIRGGTGLTFYRYDPAANTWNDAVVADLPTGYGIYNDGFLVDGGGDYLYACRGWNQKDCLRYSLTNNTWEVISDVYAPYISAGGAAASNGVDKIYVIPGSGGNNTFTNGLYTLVMQTNNSSFEENGSYISLVHDLTSVYRFADLALTYTSGTNTTLTVSSRSSADNETWSSWVTSTEEKQVANNYTYKINSAVNRYLQLKFELASGDGIYSGVISDYTVNYYQDVTLPSNPSDTGFNAYTTATQAATLTTETWANSSAPYFNWAAAEAAYGASDGEGGSGIAGYYVYLGTDSEANASESGTLVIDPEYTASNLASGETYYLRIQAIDDSDNFAPTNWQPFIYKYDNVVPENPTTIVVTPSGYTNVNDYTFSWSGASDSASLIRRYWYKTGPAGTEMSTVEATASGVVKYTTGTNTLYLQAEDYAGNRASSWVTASYYYSGTAAGAPTNLRITYPVSGSSNTVNEFAFAWDPPSIYYGQQASLRYHYWINRLPSADTAENALGLAVTYLSKGAYAQDPGQNTLYVVAEDEAGNLDYNNYSSITFTSSTSSPGVPRNLDISDVSIKETSAWRLALSWDQPESSGSGIAEYRIYRSSVEDAECNSEAASDTDFTYIASTSQTSYVDTGLTQETKYYCVNACNYTGGKGCGISSDTVSLYPDGRWRVAPALTASPSATIKTKSAIIVWSTNRTSNSFVQYGKSSGTYGEETGSSTQVTSHSVELTGLDPGATYYFKALWTDEDGNSGSSDEISFTTNPAPTVSQVTTSNVSIYGANVTFTIANAIKATVEYGLDLNYGGSQSISIAKNESTHTVILSDLTEGSAYNFRIKAEDDEANVYYSDNYTFETLPVPKILALKVQQVVGMPKATLRLLWTTNTDVSSIITYYPSLYPESAKDYINLTLKKTHEVIIQDLQDETDYTLLVSGKDLVGNEAGYPDQKVKTATDFRPPLIENFNLETTVVGVGDEARAKLVITWDTDEPSTTQVEYAQGTSGTYSQTTQEDKALTSNHVVTITGLRPSTIYHLRAISKDKAKNATRSEDTVVITPKSTKGALELVVDNLSKSFGFLKGVKVK</sequence>
<dbReference type="InterPro" id="IPR013783">
    <property type="entry name" value="Ig-like_fold"/>
</dbReference>
<dbReference type="CDD" id="cd00063">
    <property type="entry name" value="FN3"/>
    <property type="match status" value="2"/>
</dbReference>
<dbReference type="InterPro" id="IPR011043">
    <property type="entry name" value="Gal_Oxase/kelch_b-propeller"/>
</dbReference>
<accession>A0A1F7KA03</accession>
<dbReference type="EMBL" id="MGBG01000017">
    <property type="protein sequence ID" value="OGK64685.1"/>
    <property type="molecule type" value="Genomic_DNA"/>
</dbReference>
<dbReference type="PROSITE" id="PS50853">
    <property type="entry name" value="FN3"/>
    <property type="match status" value="3"/>
</dbReference>
<evidence type="ECO:0000313" key="3">
    <source>
        <dbReference type="Proteomes" id="UP000178450"/>
    </source>
</evidence>
<dbReference type="Proteomes" id="UP000178450">
    <property type="component" value="Unassembled WGS sequence"/>
</dbReference>
<dbReference type="GO" id="GO:0046872">
    <property type="term" value="F:metal ion binding"/>
    <property type="evidence" value="ECO:0007669"/>
    <property type="project" value="InterPro"/>
</dbReference>
<dbReference type="InterPro" id="IPR008963">
    <property type="entry name" value="Purple_acid_Pase-like_N"/>
</dbReference>
<dbReference type="SUPFAM" id="SSF49265">
    <property type="entry name" value="Fibronectin type III"/>
    <property type="match status" value="4"/>
</dbReference>
<evidence type="ECO:0000313" key="2">
    <source>
        <dbReference type="EMBL" id="OGK64685.1"/>
    </source>
</evidence>
<dbReference type="InterPro" id="IPR015914">
    <property type="entry name" value="PAPs_N"/>
</dbReference>
<dbReference type="PANTHER" id="PTHR45632">
    <property type="entry name" value="LD33804P"/>
    <property type="match status" value="1"/>
</dbReference>
<dbReference type="InterPro" id="IPR003961">
    <property type="entry name" value="FN3_dom"/>
</dbReference>